<proteinExistence type="predicted"/>
<name>A0ABV7UFR3_9HYPH</name>
<evidence type="ECO:0000313" key="2">
    <source>
        <dbReference type="Proteomes" id="UP001595704"/>
    </source>
</evidence>
<protein>
    <submittedName>
        <fullName evidence="1">Uncharacterized protein</fullName>
    </submittedName>
</protein>
<accession>A0ABV7UFR3</accession>
<gene>
    <name evidence="1" type="ORF">ACFONL_09180</name>
</gene>
<reference evidence="2" key="1">
    <citation type="journal article" date="2019" name="Int. J. Syst. Evol. Microbiol.">
        <title>The Global Catalogue of Microorganisms (GCM) 10K type strain sequencing project: providing services to taxonomists for standard genome sequencing and annotation.</title>
        <authorList>
            <consortium name="The Broad Institute Genomics Platform"/>
            <consortium name="The Broad Institute Genome Sequencing Center for Infectious Disease"/>
            <person name="Wu L."/>
            <person name="Ma J."/>
        </authorList>
    </citation>
    <scope>NUCLEOTIDE SEQUENCE [LARGE SCALE GENOMIC DNA]</scope>
    <source>
        <strain evidence="2">KCTC 42282</strain>
    </source>
</reference>
<organism evidence="1 2">
    <name type="scientific">Camelimonas fluminis</name>
    <dbReference type="NCBI Taxonomy" id="1576911"/>
    <lineage>
        <taxon>Bacteria</taxon>
        <taxon>Pseudomonadati</taxon>
        <taxon>Pseudomonadota</taxon>
        <taxon>Alphaproteobacteria</taxon>
        <taxon>Hyphomicrobiales</taxon>
        <taxon>Chelatococcaceae</taxon>
        <taxon>Camelimonas</taxon>
    </lineage>
</organism>
<dbReference type="Proteomes" id="UP001595704">
    <property type="component" value="Unassembled WGS sequence"/>
</dbReference>
<sequence>MAAVVDNRTPNYDIPLPNADNWLSEDVIRLAQAITAFDQLIKTANDNIAARALLDHAHQISEITGLTDVLAQKAAYDHVHALAALSDVDVSIITVGQYLRWNGAKWVPGVVSADDIKAGVIDPARLPSIAITDTYVVASQAQMLVLDVQKGDIAVRTDLNRSYICSGTNPALLTSWTELLTPTDAVLSVAGLTGAITASALRTAIATATGIALMTAANAAAAQDAIGATATGKSLITAADAAAVRGIAGATYLGGALMTADTPAAARAAIDFNAGAAALSFNVIGSLLIASTDTPASAGDLIAGSSLTIAAITGTSSGSPATYWFTASGATGTWRCVGWGAGAVGVRYGATLWQRVS</sequence>
<dbReference type="RefSeq" id="WP_191320688.1">
    <property type="nucleotide sequence ID" value="NZ_BNCG01000022.1"/>
</dbReference>
<keyword evidence="2" id="KW-1185">Reference proteome</keyword>
<evidence type="ECO:0000313" key="1">
    <source>
        <dbReference type="EMBL" id="MFC3637545.1"/>
    </source>
</evidence>
<comment type="caution">
    <text evidence="1">The sequence shown here is derived from an EMBL/GenBank/DDBJ whole genome shotgun (WGS) entry which is preliminary data.</text>
</comment>
<dbReference type="EMBL" id="JBHRYC010000039">
    <property type="protein sequence ID" value="MFC3637545.1"/>
    <property type="molecule type" value="Genomic_DNA"/>
</dbReference>